<dbReference type="CDD" id="cd06782">
    <property type="entry name" value="cpPDZ_CPP-like"/>
    <property type="match status" value="1"/>
</dbReference>
<dbReference type="RefSeq" id="WP_034626834.1">
    <property type="nucleotide sequence ID" value="NZ_JRJU01000004.1"/>
</dbReference>
<dbReference type="Pfam" id="PF13180">
    <property type="entry name" value="PDZ_2"/>
    <property type="match status" value="1"/>
</dbReference>
<evidence type="ECO:0000259" key="6">
    <source>
        <dbReference type="PROSITE" id="PS50106"/>
    </source>
</evidence>
<dbReference type="Pfam" id="PF22694">
    <property type="entry name" value="CtpB_N-like"/>
    <property type="match status" value="1"/>
</dbReference>
<evidence type="ECO:0000256" key="4">
    <source>
        <dbReference type="ARBA" id="ARBA00022825"/>
    </source>
</evidence>
<dbReference type="STRING" id="333138.LQ50_05810"/>
<dbReference type="InterPro" id="IPR001478">
    <property type="entry name" value="PDZ"/>
</dbReference>
<dbReference type="Pfam" id="PF01471">
    <property type="entry name" value="PG_binding_1"/>
    <property type="match status" value="1"/>
</dbReference>
<evidence type="ECO:0000256" key="2">
    <source>
        <dbReference type="ARBA" id="ARBA00022670"/>
    </source>
</evidence>
<dbReference type="SUPFAM" id="SSF50156">
    <property type="entry name" value="PDZ domain-like"/>
    <property type="match status" value="1"/>
</dbReference>
<sequence length="489" mass="53717">MNKKQVLMIIAAVFVLGAFGFYFQTSQPSMETDTAVSDPLESGGQAQSELTDEELLGKFQKALGIIHEQYVDEVSEQELYEGAIEGMLRTLEDPYSVYMDQETATQFVESLGSHFEGIGAEVSMTDGKVTIVAPFRESPAEKAGLQPNDKIIEIDGESIEGLSLYEAVLQIRGEKGTIVNLTIERAGQSDLFEVPVERGLIPIETVRSDVIERDGKTLGLLEITSFSEDTADRFKEKLEALEDEGIDGLLIDVRGNPGGYLNAVEDIGKLIIPSNTPIVQIENRDGEKIRYMSNLDERKPYPIIGLTDRASASASEILSAALIEGGGYDVVGEQTFGKGTVQQTIQLGDGSELKLSLFRWLTSAGNDINGVGVEPTVEVKQPDYFYTAPISIGEEGELRLDMMSEQIKNAQIMLKGLGHEPGRTDGYFSEQTEVAVIAFQRSNNLEPTGKIDEETAAMIQQQTVDIVREKENDQQLQRAIELLVEQTNE</sequence>
<dbReference type="Proteomes" id="UP000030832">
    <property type="component" value="Unassembled WGS sequence"/>
</dbReference>
<dbReference type="InterPro" id="IPR036365">
    <property type="entry name" value="PGBD-like_sf"/>
</dbReference>
<dbReference type="PANTHER" id="PTHR32060">
    <property type="entry name" value="TAIL-SPECIFIC PROTEASE"/>
    <property type="match status" value="1"/>
</dbReference>
<name>A0A0B0INM6_9BACI</name>
<feature type="domain" description="PDZ" evidence="6">
    <location>
        <begin position="96"/>
        <end position="172"/>
    </location>
</feature>
<dbReference type="GO" id="GO:0030288">
    <property type="term" value="C:outer membrane-bounded periplasmic space"/>
    <property type="evidence" value="ECO:0007669"/>
    <property type="project" value="TreeGrafter"/>
</dbReference>
<evidence type="ECO:0000313" key="8">
    <source>
        <dbReference type="Proteomes" id="UP000030832"/>
    </source>
</evidence>
<dbReference type="EMBL" id="JRJU01000004">
    <property type="protein sequence ID" value="KHF41271.1"/>
    <property type="molecule type" value="Genomic_DNA"/>
</dbReference>
<keyword evidence="3 5" id="KW-0378">Hydrolase</keyword>
<dbReference type="SMART" id="SM00245">
    <property type="entry name" value="TSPc"/>
    <property type="match status" value="1"/>
</dbReference>
<gene>
    <name evidence="7" type="ORF">LQ50_05810</name>
</gene>
<dbReference type="SUPFAM" id="SSF52096">
    <property type="entry name" value="ClpP/crotonase"/>
    <property type="match status" value="1"/>
</dbReference>
<dbReference type="eggNOG" id="COG0793">
    <property type="taxonomic scope" value="Bacteria"/>
</dbReference>
<keyword evidence="8" id="KW-1185">Reference proteome</keyword>
<keyword evidence="4 5" id="KW-0720">Serine protease</keyword>
<accession>A0A0B0INM6</accession>
<dbReference type="InterPro" id="IPR002477">
    <property type="entry name" value="Peptidoglycan-bd-like"/>
</dbReference>
<dbReference type="InterPro" id="IPR036034">
    <property type="entry name" value="PDZ_sf"/>
</dbReference>
<dbReference type="AlphaFoldDB" id="A0A0B0INM6"/>
<evidence type="ECO:0000313" key="7">
    <source>
        <dbReference type="EMBL" id="KHF41271.1"/>
    </source>
</evidence>
<keyword evidence="2 5" id="KW-0645">Protease</keyword>
<dbReference type="GO" id="GO:0008236">
    <property type="term" value="F:serine-type peptidase activity"/>
    <property type="evidence" value="ECO:0007669"/>
    <property type="project" value="UniProtKB-KW"/>
</dbReference>
<dbReference type="FunFam" id="2.30.42.10:FF:000063">
    <property type="entry name" value="Peptidase, S41 family"/>
    <property type="match status" value="1"/>
</dbReference>
<protein>
    <submittedName>
        <fullName evidence="7">Peptidase S41</fullName>
    </submittedName>
</protein>
<evidence type="ECO:0000256" key="1">
    <source>
        <dbReference type="ARBA" id="ARBA00009179"/>
    </source>
</evidence>
<dbReference type="Gene3D" id="3.90.226.10">
    <property type="entry name" value="2-enoyl-CoA Hydratase, Chain A, domain 1"/>
    <property type="match status" value="1"/>
</dbReference>
<evidence type="ECO:0000256" key="3">
    <source>
        <dbReference type="ARBA" id="ARBA00022801"/>
    </source>
</evidence>
<dbReference type="InterPro" id="IPR004447">
    <property type="entry name" value="Peptidase_S41A"/>
</dbReference>
<comment type="similarity">
    <text evidence="1 5">Belongs to the peptidase S41A family.</text>
</comment>
<dbReference type="InterPro" id="IPR036366">
    <property type="entry name" value="PGBDSf"/>
</dbReference>
<evidence type="ECO:0000256" key="5">
    <source>
        <dbReference type="RuleBase" id="RU004404"/>
    </source>
</evidence>
<dbReference type="GO" id="GO:0006508">
    <property type="term" value="P:proteolysis"/>
    <property type="evidence" value="ECO:0007669"/>
    <property type="project" value="UniProtKB-KW"/>
</dbReference>
<dbReference type="GO" id="GO:0004175">
    <property type="term" value="F:endopeptidase activity"/>
    <property type="evidence" value="ECO:0007669"/>
    <property type="project" value="TreeGrafter"/>
</dbReference>
<dbReference type="InterPro" id="IPR029045">
    <property type="entry name" value="ClpP/crotonase-like_dom_sf"/>
</dbReference>
<dbReference type="SMART" id="SM00228">
    <property type="entry name" value="PDZ"/>
    <property type="match status" value="1"/>
</dbReference>
<dbReference type="OrthoDB" id="9812068at2"/>
<dbReference type="Gene3D" id="2.30.42.10">
    <property type="match status" value="1"/>
</dbReference>
<dbReference type="NCBIfam" id="TIGR00225">
    <property type="entry name" value="prc"/>
    <property type="match status" value="1"/>
</dbReference>
<dbReference type="CDD" id="cd07560">
    <property type="entry name" value="Peptidase_S41_CPP"/>
    <property type="match status" value="1"/>
</dbReference>
<dbReference type="GO" id="GO:0007165">
    <property type="term" value="P:signal transduction"/>
    <property type="evidence" value="ECO:0007669"/>
    <property type="project" value="TreeGrafter"/>
</dbReference>
<reference evidence="7 8" key="1">
    <citation type="submission" date="2014-09" db="EMBL/GenBank/DDBJ databases">
        <title>Genome sequencing and annotation of Bacillus Okhensis strain Kh10-101T.</title>
        <authorList>
            <person name="Prakash J.S."/>
        </authorList>
    </citation>
    <scope>NUCLEOTIDE SEQUENCE [LARGE SCALE GENOMIC DNA]</scope>
    <source>
        <strain evidence="8">Kh10-101T</strain>
    </source>
</reference>
<dbReference type="Gene3D" id="1.10.101.10">
    <property type="entry name" value="PGBD-like superfamily/PGBD"/>
    <property type="match status" value="1"/>
</dbReference>
<dbReference type="InterPro" id="IPR055210">
    <property type="entry name" value="CtpA/B_N"/>
</dbReference>
<dbReference type="Gene3D" id="3.30.750.44">
    <property type="match status" value="1"/>
</dbReference>
<dbReference type="InterPro" id="IPR005151">
    <property type="entry name" value="Tail-specific_protease"/>
</dbReference>
<comment type="caution">
    <text evidence="7">The sequence shown here is derived from an EMBL/GenBank/DDBJ whole genome shotgun (WGS) entry which is preliminary data.</text>
</comment>
<proteinExistence type="inferred from homology"/>
<dbReference type="PANTHER" id="PTHR32060:SF29">
    <property type="entry name" value="CARBOXY-TERMINAL PROCESSING PROTEASE CTPB"/>
    <property type="match status" value="1"/>
</dbReference>
<organism evidence="7 8">
    <name type="scientific">Halalkalibacter okhensis</name>
    <dbReference type="NCBI Taxonomy" id="333138"/>
    <lineage>
        <taxon>Bacteria</taxon>
        <taxon>Bacillati</taxon>
        <taxon>Bacillota</taxon>
        <taxon>Bacilli</taxon>
        <taxon>Bacillales</taxon>
        <taxon>Bacillaceae</taxon>
        <taxon>Halalkalibacter</taxon>
    </lineage>
</organism>
<dbReference type="Pfam" id="PF03572">
    <property type="entry name" value="Peptidase_S41"/>
    <property type="match status" value="1"/>
</dbReference>
<dbReference type="SUPFAM" id="SSF47090">
    <property type="entry name" value="PGBD-like"/>
    <property type="match status" value="1"/>
</dbReference>
<dbReference type="PROSITE" id="PS50106">
    <property type="entry name" value="PDZ"/>
    <property type="match status" value="1"/>
</dbReference>